<keyword evidence="5" id="KW-0159">Chromosome partition</keyword>
<dbReference type="GeneID" id="34526944"/>
<dbReference type="AlphaFoldDB" id="J7R8M3"/>
<dbReference type="GO" id="GO:0071169">
    <property type="term" value="P:establishment of protein localization to chromatin"/>
    <property type="evidence" value="ECO:0007669"/>
    <property type="project" value="EnsemblFungi"/>
</dbReference>
<dbReference type="GO" id="GO:0006302">
    <property type="term" value="P:double-strand break repair"/>
    <property type="evidence" value="ECO:0007669"/>
    <property type="project" value="EnsemblFungi"/>
</dbReference>
<gene>
    <name evidence="8" type="primary">KNAG0G01620</name>
    <name evidence="8" type="ordered locus">KNAG_0G01620</name>
</gene>
<sequence length="623" mass="71899">MELYGVAVEYETLAFELAQEMLAEGSSEVSLVQYYRLIEMAVRTLVALKQRGTLSLEQDCDVTWRLARLLVNETWDLDLAETYLSSLRERIISNGRFIDNLNARLVCEYWLLYEIPLRRDDKFHCKIALRGCFALLEGLDTKSNMYSLFKFIAAALNLKMKKYRRAQLQLEELVLIIEEHDASRRDWYAFVLLRYVNLMLERRTPLTPATKQRLAALKCDEIGPQLYVWKLFLELTIQIYKDANITDELNKFKTFFQSYKTELKTADRYSIKFNEFISMQVQLSTISQYRDVKNVLLLMQSVSYLVNCYDPRANFSTKFLPKVKATTGQLIKTMADGAMPQSLSHWDTKSAWYNDILYYCDFYTMWEHMLLGSSIETQQPKDTKFWIYNELLNAINGQSGLSDCEGASDCLAKYSAVLAKGQSAKRSAPNEVKIICLLNQFTVLASQVSQNEGVQDGITQCGEKWAQIAELMRETDLEGNNVWDCTIAIVWIISHFEPFTWNPLPSTNEEKSVYMNKLNEYYSANKMVNMEHAVAGGERFQLKKSLLLQILLNYLGGRIIETETELITEISATCFKLARRHNMAAISYVVGLWHLMNCTISMKPKEVTYTTAKLEAIVREMKA</sequence>
<dbReference type="GO" id="GO:0051301">
    <property type="term" value="P:cell division"/>
    <property type="evidence" value="ECO:0007669"/>
    <property type="project" value="UniProtKB-KW"/>
</dbReference>
<evidence type="ECO:0000256" key="7">
    <source>
        <dbReference type="ARBA" id="ARBA00023306"/>
    </source>
</evidence>
<proteinExistence type="inferred from homology"/>
<dbReference type="Pfam" id="PF10345">
    <property type="entry name" value="Cohesin_load"/>
    <property type="match status" value="1"/>
</dbReference>
<reference evidence="9" key="2">
    <citation type="submission" date="2012-08" db="EMBL/GenBank/DDBJ databases">
        <title>Genome sequence of Kazachstania naganishii.</title>
        <authorList>
            <person name="Gordon J.L."/>
            <person name="Armisen D."/>
            <person name="Proux-Wera E."/>
            <person name="OhEigeartaigh S.S."/>
            <person name="Byrne K.P."/>
            <person name="Wolfe K.H."/>
        </authorList>
    </citation>
    <scope>NUCLEOTIDE SEQUENCE [LARGE SCALE GENOMIC DNA]</scope>
    <source>
        <strain evidence="9">ATCC MYA-139 / BCRC 22969 / CBS 8797 / CCRC 22969 / KCTC 17520 / NBRC 10181 / NCYC 3082</strain>
    </source>
</reference>
<comment type="similarity">
    <text evidence="2">Belongs to the SCC4/mau-2 family.</text>
</comment>
<dbReference type="GO" id="GO:0070550">
    <property type="term" value="P:rDNA chromatin condensation"/>
    <property type="evidence" value="ECO:0007669"/>
    <property type="project" value="EnsemblFungi"/>
</dbReference>
<dbReference type="RefSeq" id="XP_022465466.1">
    <property type="nucleotide sequence ID" value="XM_022609029.1"/>
</dbReference>
<dbReference type="GO" id="GO:0043565">
    <property type="term" value="F:sequence-specific DNA binding"/>
    <property type="evidence" value="ECO:0007669"/>
    <property type="project" value="EnsemblFungi"/>
</dbReference>
<evidence type="ECO:0000256" key="6">
    <source>
        <dbReference type="ARBA" id="ARBA00023242"/>
    </source>
</evidence>
<dbReference type="GO" id="GO:0007076">
    <property type="term" value="P:mitotic chromosome condensation"/>
    <property type="evidence" value="ECO:0007669"/>
    <property type="project" value="EnsemblFungi"/>
</dbReference>
<dbReference type="OrthoDB" id="4062938at2759"/>
<keyword evidence="4" id="KW-0498">Mitosis</keyword>
<dbReference type="eggNOG" id="ENOG502QQXI">
    <property type="taxonomic scope" value="Eukaryota"/>
</dbReference>
<evidence type="ECO:0000256" key="4">
    <source>
        <dbReference type="ARBA" id="ARBA00022776"/>
    </source>
</evidence>
<evidence type="ECO:0000313" key="8">
    <source>
        <dbReference type="EMBL" id="CCK71220.1"/>
    </source>
</evidence>
<dbReference type="GO" id="GO:0000785">
    <property type="term" value="C:chromatin"/>
    <property type="evidence" value="ECO:0007669"/>
    <property type="project" value="EnsemblFungi"/>
</dbReference>
<dbReference type="InterPro" id="IPR019440">
    <property type="entry name" value="MAU2"/>
</dbReference>
<dbReference type="HOGENOM" id="CLU_409364_0_0_1"/>
<dbReference type="Proteomes" id="UP000006310">
    <property type="component" value="Chromosome 7"/>
</dbReference>
<organism evidence="8 9">
    <name type="scientific">Huiozyma naganishii (strain ATCC MYA-139 / BCRC 22969 / CBS 8797 / KCTC 17520 / NBRC 10181 / NCYC 3082 / Yp74L-3)</name>
    <name type="common">Yeast</name>
    <name type="synonym">Kazachstania naganishii</name>
    <dbReference type="NCBI Taxonomy" id="1071383"/>
    <lineage>
        <taxon>Eukaryota</taxon>
        <taxon>Fungi</taxon>
        <taxon>Dikarya</taxon>
        <taxon>Ascomycota</taxon>
        <taxon>Saccharomycotina</taxon>
        <taxon>Saccharomycetes</taxon>
        <taxon>Saccharomycetales</taxon>
        <taxon>Saccharomycetaceae</taxon>
        <taxon>Huiozyma</taxon>
    </lineage>
</organism>
<dbReference type="GO" id="GO:0032116">
    <property type="term" value="C:SMC loading complex"/>
    <property type="evidence" value="ECO:0007669"/>
    <property type="project" value="EnsemblFungi"/>
</dbReference>
<evidence type="ECO:0000256" key="2">
    <source>
        <dbReference type="ARBA" id="ARBA00008585"/>
    </source>
</evidence>
<dbReference type="OMA" id="KIASRNC"/>
<dbReference type="STRING" id="1071383.J7R8M3"/>
<evidence type="ECO:0000256" key="3">
    <source>
        <dbReference type="ARBA" id="ARBA00022618"/>
    </source>
</evidence>
<comment type="subcellular location">
    <subcellularLocation>
        <location evidence="1">Nucleus</location>
    </subcellularLocation>
</comment>
<keyword evidence="6" id="KW-0539">Nucleus</keyword>
<dbReference type="EMBL" id="HE978320">
    <property type="protein sequence ID" value="CCK71220.1"/>
    <property type="molecule type" value="Genomic_DNA"/>
</dbReference>
<keyword evidence="3" id="KW-0132">Cell division</keyword>
<dbReference type="GO" id="GO:0034087">
    <property type="term" value="P:establishment of mitotic sister chromatid cohesion"/>
    <property type="evidence" value="ECO:0007669"/>
    <property type="project" value="EnsemblFungi"/>
</dbReference>
<dbReference type="KEGG" id="kng:KNAG_0G01620"/>
<keyword evidence="7" id="KW-0131">Cell cycle</keyword>
<evidence type="ECO:0000256" key="5">
    <source>
        <dbReference type="ARBA" id="ARBA00022829"/>
    </source>
</evidence>
<evidence type="ECO:0000313" key="9">
    <source>
        <dbReference type="Proteomes" id="UP000006310"/>
    </source>
</evidence>
<dbReference type="GO" id="GO:0043515">
    <property type="term" value="F:kinetochore binding"/>
    <property type="evidence" value="ECO:0007669"/>
    <property type="project" value="EnsemblFungi"/>
</dbReference>
<protein>
    <submittedName>
        <fullName evidence="8">Uncharacterized protein</fullName>
    </submittedName>
</protein>
<reference evidence="8 9" key="1">
    <citation type="journal article" date="2011" name="Proc. Natl. Acad. Sci. U.S.A.">
        <title>Evolutionary erosion of yeast sex chromosomes by mating-type switching accidents.</title>
        <authorList>
            <person name="Gordon J.L."/>
            <person name="Armisen D."/>
            <person name="Proux-Wera E."/>
            <person name="Oheigeartaigh S.S."/>
            <person name="Byrne K.P."/>
            <person name="Wolfe K.H."/>
        </authorList>
    </citation>
    <scope>NUCLEOTIDE SEQUENCE [LARGE SCALE GENOMIC DNA]</scope>
    <source>
        <strain evidence="9">ATCC MYA-139 / BCRC 22969 / CBS 8797 / CCRC 22969 / KCTC 17520 / NBRC 10181 / NCYC 3082</strain>
    </source>
</reference>
<keyword evidence="9" id="KW-1185">Reference proteome</keyword>
<name>J7R8M3_HUIN7</name>
<evidence type="ECO:0000256" key="1">
    <source>
        <dbReference type="ARBA" id="ARBA00004123"/>
    </source>
</evidence>
<accession>J7R8M3</accession>